<organism evidence="7 8">
    <name type="scientific">Candidatus Thiodiazotropha endolucinida</name>
    <dbReference type="NCBI Taxonomy" id="1655433"/>
    <lineage>
        <taxon>Bacteria</taxon>
        <taxon>Pseudomonadati</taxon>
        <taxon>Pseudomonadota</taxon>
        <taxon>Gammaproteobacteria</taxon>
        <taxon>Chromatiales</taxon>
        <taxon>Sedimenticolaceae</taxon>
        <taxon>Candidatus Thiodiazotropha</taxon>
    </lineage>
</organism>
<feature type="transmembrane region" description="Helical" evidence="6">
    <location>
        <begin position="310"/>
        <end position="332"/>
    </location>
</feature>
<keyword evidence="2" id="KW-0813">Transport</keyword>
<feature type="transmembrane region" description="Helical" evidence="6">
    <location>
        <begin position="274"/>
        <end position="298"/>
    </location>
</feature>
<keyword evidence="5 6" id="KW-0472">Membrane</keyword>
<proteinExistence type="predicted"/>
<evidence type="ECO:0000313" key="7">
    <source>
        <dbReference type="EMBL" id="ODJ88128.1"/>
    </source>
</evidence>
<dbReference type="InterPro" id="IPR004752">
    <property type="entry name" value="AmpG_permease/AT-1"/>
</dbReference>
<dbReference type="Gene3D" id="1.20.1250.20">
    <property type="entry name" value="MFS general substrate transporter like domains"/>
    <property type="match status" value="1"/>
</dbReference>
<keyword evidence="4 6" id="KW-1133">Transmembrane helix</keyword>
<keyword evidence="8" id="KW-1185">Reference proteome</keyword>
<dbReference type="EMBL" id="MARB01000007">
    <property type="protein sequence ID" value="ODJ88128.1"/>
    <property type="molecule type" value="Genomic_DNA"/>
</dbReference>
<evidence type="ECO:0000256" key="6">
    <source>
        <dbReference type="SAM" id="Phobius"/>
    </source>
</evidence>
<feature type="transmembrane region" description="Helical" evidence="6">
    <location>
        <begin position="119"/>
        <end position="140"/>
    </location>
</feature>
<keyword evidence="3 6" id="KW-0812">Transmembrane</keyword>
<dbReference type="InterPro" id="IPR036259">
    <property type="entry name" value="MFS_trans_sf"/>
</dbReference>
<feature type="transmembrane region" description="Helical" evidence="6">
    <location>
        <begin position="194"/>
        <end position="215"/>
    </location>
</feature>
<dbReference type="PANTHER" id="PTHR12778:SF10">
    <property type="entry name" value="MAJOR FACILITATOR SUPERFAMILY DOMAIN-CONTAINING PROTEIN 3"/>
    <property type="match status" value="1"/>
</dbReference>
<dbReference type="RefSeq" id="WP_069123201.1">
    <property type="nucleotide sequence ID" value="NZ_MARB01000007.1"/>
</dbReference>
<evidence type="ECO:0000256" key="5">
    <source>
        <dbReference type="ARBA" id="ARBA00023136"/>
    </source>
</evidence>
<evidence type="ECO:0000256" key="3">
    <source>
        <dbReference type="ARBA" id="ARBA00022692"/>
    </source>
</evidence>
<reference evidence="7 8" key="1">
    <citation type="submission" date="2016-06" db="EMBL/GenBank/DDBJ databases">
        <title>Genome sequence of endosymbiont of Candidatus Endolucinida thiodiazotropha.</title>
        <authorList>
            <person name="Poehlein A."/>
            <person name="Koenig S."/>
            <person name="Heiden S.E."/>
            <person name="Thuermer A."/>
            <person name="Voget S."/>
            <person name="Daniel R."/>
            <person name="Markert S."/>
            <person name="Gros O."/>
            <person name="Schweder T."/>
        </authorList>
    </citation>
    <scope>NUCLEOTIDE SEQUENCE [LARGE SCALE GENOMIC DNA]</scope>
    <source>
        <strain evidence="7 8">COS</strain>
    </source>
</reference>
<dbReference type="Proteomes" id="UP000094769">
    <property type="component" value="Unassembled WGS sequence"/>
</dbReference>
<dbReference type="SUPFAM" id="SSF103473">
    <property type="entry name" value="MFS general substrate transporter"/>
    <property type="match status" value="1"/>
</dbReference>
<feature type="transmembrane region" description="Helical" evidence="6">
    <location>
        <begin position="339"/>
        <end position="358"/>
    </location>
</feature>
<evidence type="ECO:0000256" key="1">
    <source>
        <dbReference type="ARBA" id="ARBA00004141"/>
    </source>
</evidence>
<evidence type="ECO:0000256" key="2">
    <source>
        <dbReference type="ARBA" id="ARBA00022448"/>
    </source>
</evidence>
<evidence type="ECO:0000313" key="8">
    <source>
        <dbReference type="Proteomes" id="UP000094769"/>
    </source>
</evidence>
<evidence type="ECO:0000256" key="4">
    <source>
        <dbReference type="ARBA" id="ARBA00022989"/>
    </source>
</evidence>
<dbReference type="Pfam" id="PF07690">
    <property type="entry name" value="MFS_1"/>
    <property type="match status" value="1"/>
</dbReference>
<dbReference type="NCBIfam" id="TIGR00901">
    <property type="entry name" value="2A0125"/>
    <property type="match status" value="1"/>
</dbReference>
<dbReference type="GO" id="GO:0022857">
    <property type="term" value="F:transmembrane transporter activity"/>
    <property type="evidence" value="ECO:0007669"/>
    <property type="project" value="InterPro"/>
</dbReference>
<comment type="caution">
    <text evidence="7">The sequence shown here is derived from an EMBL/GenBank/DDBJ whole genome shotgun (WGS) entry which is preliminary data.</text>
</comment>
<feature type="transmembrane region" description="Helical" evidence="6">
    <location>
        <begin position="364"/>
        <end position="390"/>
    </location>
</feature>
<feature type="transmembrane region" description="Helical" evidence="6">
    <location>
        <begin position="52"/>
        <end position="73"/>
    </location>
</feature>
<feature type="transmembrane region" description="Helical" evidence="6">
    <location>
        <begin position="161"/>
        <end position="182"/>
    </location>
</feature>
<comment type="subcellular location">
    <subcellularLocation>
        <location evidence="1">Membrane</location>
        <topology evidence="1">Multi-pass membrane protein</topology>
    </subcellularLocation>
</comment>
<feature type="transmembrane region" description="Helical" evidence="6">
    <location>
        <begin position="402"/>
        <end position="423"/>
    </location>
</feature>
<feature type="transmembrane region" description="Helical" evidence="6">
    <location>
        <begin position="429"/>
        <end position="450"/>
    </location>
</feature>
<accession>A0A7Z0VLZ7</accession>
<dbReference type="GO" id="GO:0016020">
    <property type="term" value="C:membrane"/>
    <property type="evidence" value="ECO:0007669"/>
    <property type="project" value="UniProtKB-SubCell"/>
</dbReference>
<dbReference type="InterPro" id="IPR011701">
    <property type="entry name" value="MFS"/>
</dbReference>
<sequence>MNSASRFSDWFETLKVYWQPGARSMLFLGFSAGLPLLLVFGTLSYWLREAGIARSTIGFLSWVALAYGFKWVWAPLVDRLKLPWLTARLGRRRAWMLLAQLSVITGLCGLAFSDPLQGLRSFALLALLVAFSSATQDIVIDAYRIERAAVRLQGVMAANYMIGYRIAMIVSGGGALAIAQWASPTESGYYLNAWMVAYLSMAALMLVGVITVLVIREPDVHPTRATLEQEAAVDSIIERQEWLPGLFRALSEWFYGAVISPFADFVRRYRWHAILILALIATYRISDVVLGVISNVFYVDLGFSKREVAVVANLLGVIMTLLGAVIGGMLVTRVGVMRILLLGGILAASTNLLFAWLAGIGHNLAMLTLVISADNLSAGLATSAFVAYLSSLTNISYSATQYALFSSVMLLLPKFVGGFSGVMVDGLGYVNFFLITASMGIPVLILILLAMRHLPPSQLPDHEGAVT</sequence>
<gene>
    <name evidence="7" type="ORF">CODIS_15390</name>
</gene>
<feature type="transmembrane region" description="Helical" evidence="6">
    <location>
        <begin position="94"/>
        <end position="113"/>
    </location>
</feature>
<protein>
    <submittedName>
        <fullName evidence="7">Muropeptide transporter</fullName>
    </submittedName>
</protein>
<dbReference type="AlphaFoldDB" id="A0A7Z0VLZ7"/>
<feature type="transmembrane region" description="Helical" evidence="6">
    <location>
        <begin position="25"/>
        <end position="46"/>
    </location>
</feature>
<dbReference type="PANTHER" id="PTHR12778">
    <property type="entry name" value="SOLUTE CARRIER FAMILY 33 ACETYL-COA TRANSPORTER -RELATED"/>
    <property type="match status" value="1"/>
</dbReference>
<name>A0A7Z0VLZ7_9GAMM</name>